<organism evidence="1 2">
    <name type="scientific">Bacillus safensis</name>
    <dbReference type="NCBI Taxonomy" id="561879"/>
    <lineage>
        <taxon>Bacteria</taxon>
        <taxon>Bacillati</taxon>
        <taxon>Bacillota</taxon>
        <taxon>Bacilli</taxon>
        <taxon>Bacillales</taxon>
        <taxon>Bacillaceae</taxon>
        <taxon>Bacillus</taxon>
    </lineage>
</organism>
<dbReference type="EMBL" id="CP015607">
    <property type="protein sequence ID" value="APT44474.1"/>
    <property type="molecule type" value="Genomic_DNA"/>
</dbReference>
<evidence type="ECO:0000313" key="1">
    <source>
        <dbReference type="EMBL" id="APT44474.1"/>
    </source>
</evidence>
<name>A0A1L6ZD87_BACIA</name>
<protein>
    <submittedName>
        <fullName evidence="1">Uncharacterized protein</fullName>
    </submittedName>
</protein>
<dbReference type="Pfam" id="PF17448">
    <property type="entry name" value="YqaH"/>
    <property type="match status" value="1"/>
</dbReference>
<gene>
    <name evidence="1" type="ORF">BSA145_00150</name>
</gene>
<dbReference type="InterPro" id="IPR020278">
    <property type="entry name" value="YqaH-like"/>
</dbReference>
<reference evidence="1 2" key="1">
    <citation type="submission" date="2016-05" db="EMBL/GenBank/DDBJ databases">
        <title>Complete Genome and Methylome Analysis of Psychrotrophic Bacterial Isolates from Antarctic Lake Untersee.</title>
        <authorList>
            <person name="Fomenkov A."/>
            <person name="Akimov V.N."/>
            <person name="Vasilyeva L.V."/>
            <person name="Andersen D."/>
            <person name="Vincze T."/>
            <person name="Roberts R.J."/>
        </authorList>
    </citation>
    <scope>NUCLEOTIDE SEQUENCE [LARGE SCALE GENOMIC DNA]</scope>
    <source>
        <strain evidence="1 2">U14-5</strain>
    </source>
</reference>
<accession>A0A1L6ZD87</accession>
<dbReference type="Proteomes" id="UP000185426">
    <property type="component" value="Chromosome"/>
</dbReference>
<sequence length="92" mass="10363">MNLNNFLKTDREKADRLIKSTQFLVNELLSGAIKDQDFDGCIEIAGSVISSCEDLKRMEIPSDKLIDLQSITTRLITKEYSIETIKKPISGN</sequence>
<evidence type="ECO:0000313" key="2">
    <source>
        <dbReference type="Proteomes" id="UP000185426"/>
    </source>
</evidence>
<dbReference type="RefSeq" id="WP_075621292.1">
    <property type="nucleotide sequence ID" value="NZ_CP015607.1"/>
</dbReference>
<dbReference type="AlphaFoldDB" id="A0A1L6ZD87"/>
<proteinExistence type="predicted"/>